<organism evidence="1 2">
    <name type="scientific">Heliophilum fasciatum</name>
    <dbReference type="NCBI Taxonomy" id="35700"/>
    <lineage>
        <taxon>Bacteria</taxon>
        <taxon>Bacillati</taxon>
        <taxon>Bacillota</taxon>
        <taxon>Clostridia</taxon>
        <taxon>Eubacteriales</taxon>
        <taxon>Heliobacteriaceae</taxon>
        <taxon>Heliophilum</taxon>
    </lineage>
</organism>
<reference evidence="1 2" key="1">
    <citation type="submission" date="2019-03" db="EMBL/GenBank/DDBJ databases">
        <title>Genomic Encyclopedia of Type Strains, Phase IV (KMG-IV): sequencing the most valuable type-strain genomes for metagenomic binning, comparative biology and taxonomic classification.</title>
        <authorList>
            <person name="Goeker M."/>
        </authorList>
    </citation>
    <scope>NUCLEOTIDE SEQUENCE [LARGE SCALE GENOMIC DNA]</scope>
    <source>
        <strain evidence="1 2">DSM 11170</strain>
    </source>
</reference>
<dbReference type="RefSeq" id="WP_131917854.1">
    <property type="nucleotide sequence ID" value="NZ_JAOQNU010000002.1"/>
</dbReference>
<dbReference type="OrthoDB" id="2662123at2"/>
<evidence type="ECO:0000313" key="2">
    <source>
        <dbReference type="Proteomes" id="UP000294813"/>
    </source>
</evidence>
<protein>
    <submittedName>
        <fullName evidence="1">YvrJ-like protein</fullName>
    </submittedName>
</protein>
<comment type="caution">
    <text evidence="1">The sequence shown here is derived from an EMBL/GenBank/DDBJ whole genome shotgun (WGS) entry which is preliminary data.</text>
</comment>
<dbReference type="AlphaFoldDB" id="A0A4R2RYL8"/>
<dbReference type="Pfam" id="PF12841">
    <property type="entry name" value="YvrJ"/>
    <property type="match status" value="1"/>
</dbReference>
<proteinExistence type="predicted"/>
<evidence type="ECO:0000313" key="1">
    <source>
        <dbReference type="EMBL" id="TCP68648.1"/>
    </source>
</evidence>
<gene>
    <name evidence="1" type="ORF">EDD73_10243</name>
</gene>
<name>A0A4R2RYL8_9FIRM</name>
<dbReference type="EMBL" id="SLXT01000002">
    <property type="protein sequence ID" value="TCP68648.1"/>
    <property type="molecule type" value="Genomic_DNA"/>
</dbReference>
<accession>A0A4R2RYL8</accession>
<dbReference type="Proteomes" id="UP000294813">
    <property type="component" value="Unassembled WGS sequence"/>
</dbReference>
<keyword evidence="2" id="KW-1185">Reference proteome</keyword>
<sequence>MDEQLLRSVADVGFPIAIASYLLIRFEPLIKGLENTIHMLTLIIAKQQDLNIEEVKPLIKGVNG</sequence>
<dbReference type="InterPro" id="IPR024419">
    <property type="entry name" value="YvrJ"/>
</dbReference>